<feature type="domain" description="DNA-binding protein H-NS-like C-terminal" evidence="5">
    <location>
        <begin position="7"/>
        <end position="53"/>
    </location>
</feature>
<protein>
    <submittedName>
        <fullName evidence="6">H-NS histone family protein</fullName>
    </submittedName>
</protein>
<dbReference type="GO" id="GO:0003681">
    <property type="term" value="F:bent DNA binding"/>
    <property type="evidence" value="ECO:0007669"/>
    <property type="project" value="TreeGrafter"/>
</dbReference>
<proteinExistence type="inferred from homology"/>
<comment type="caution">
    <text evidence="6">The sequence shown here is derived from an EMBL/GenBank/DDBJ whole genome shotgun (WGS) entry which is preliminary data.</text>
</comment>
<evidence type="ECO:0000259" key="5">
    <source>
        <dbReference type="SMART" id="SM00528"/>
    </source>
</evidence>
<dbReference type="Proteomes" id="UP000321776">
    <property type="component" value="Unassembled WGS sequence"/>
</dbReference>
<dbReference type="PANTHER" id="PTHR38097:SF2">
    <property type="entry name" value="DNA-BINDING PROTEIN STPA"/>
    <property type="match status" value="1"/>
</dbReference>
<dbReference type="EMBL" id="VOQS01000002">
    <property type="protein sequence ID" value="TXC85556.1"/>
    <property type="molecule type" value="Genomic_DNA"/>
</dbReference>
<dbReference type="Pfam" id="PF00816">
    <property type="entry name" value="Histone_HNS"/>
    <property type="match status" value="2"/>
</dbReference>
<dbReference type="GO" id="GO:0032993">
    <property type="term" value="C:protein-DNA complex"/>
    <property type="evidence" value="ECO:0007669"/>
    <property type="project" value="TreeGrafter"/>
</dbReference>
<evidence type="ECO:0000256" key="3">
    <source>
        <dbReference type="ARBA" id="ARBA00022490"/>
    </source>
</evidence>
<comment type="similarity">
    <text evidence="2">Belongs to the histone-like protein H-NS family.</text>
</comment>
<dbReference type="GO" id="GO:0001217">
    <property type="term" value="F:DNA-binding transcription repressor activity"/>
    <property type="evidence" value="ECO:0007669"/>
    <property type="project" value="TreeGrafter"/>
</dbReference>
<dbReference type="InterPro" id="IPR037150">
    <property type="entry name" value="H-NS_C_dom_sf"/>
</dbReference>
<keyword evidence="4" id="KW-0238">DNA-binding</keyword>
<dbReference type="GO" id="GO:0009295">
    <property type="term" value="C:nucleoid"/>
    <property type="evidence" value="ECO:0007669"/>
    <property type="project" value="UniProtKB-SubCell"/>
</dbReference>
<name>A0A5C6VM04_9BURK</name>
<dbReference type="AlphaFoldDB" id="A0A5C6VM04"/>
<evidence type="ECO:0000256" key="1">
    <source>
        <dbReference type="ARBA" id="ARBA00004453"/>
    </source>
</evidence>
<accession>A0A5C6VM04</accession>
<dbReference type="InterPro" id="IPR027444">
    <property type="entry name" value="H-NS_C_dom"/>
</dbReference>
<dbReference type="SMART" id="SM00528">
    <property type="entry name" value="HNS"/>
    <property type="match status" value="2"/>
</dbReference>
<evidence type="ECO:0000313" key="7">
    <source>
        <dbReference type="Proteomes" id="UP000321776"/>
    </source>
</evidence>
<reference evidence="6 7" key="1">
    <citation type="journal article" date="2018" name="Int. J. Syst. Evol. Microbiol.">
        <title>Paraburkholderia azotifigens sp. nov., a nitrogen-fixing bacterium isolated from paddy soil.</title>
        <authorList>
            <person name="Choi G.M."/>
            <person name="Im W.T."/>
        </authorList>
    </citation>
    <scope>NUCLEOTIDE SEQUENCE [LARGE SCALE GENOMIC DNA]</scope>
    <source>
        <strain evidence="6 7">NF 2-5-3</strain>
    </source>
</reference>
<comment type="subcellular location">
    <subcellularLocation>
        <location evidence="1">Cytoplasm</location>
        <location evidence="1">Nucleoid</location>
    </subcellularLocation>
</comment>
<sequence length="141" mass="16210">MEFVPFPSKTAPGGEARYRDPANPLNTWSGWGQRPAWLVAYLDRDRKLEEFAIPNATPITRPTYRDPANPRNTWSGFGRRPSWLMAYLDAGRSLEEFEVKTKGSEDMGQVIPIETGKRVRRMRRFAVVRERVARFAPARSV</sequence>
<feature type="domain" description="DNA-binding protein H-NS-like C-terminal" evidence="5">
    <location>
        <begin position="54"/>
        <end position="99"/>
    </location>
</feature>
<dbReference type="GO" id="GO:0003680">
    <property type="term" value="F:minor groove of adenine-thymine-rich DNA binding"/>
    <property type="evidence" value="ECO:0007669"/>
    <property type="project" value="TreeGrafter"/>
</dbReference>
<evidence type="ECO:0000313" key="6">
    <source>
        <dbReference type="EMBL" id="TXC85556.1"/>
    </source>
</evidence>
<dbReference type="SUPFAM" id="SSF81273">
    <property type="entry name" value="H-NS histone-like proteins"/>
    <property type="match status" value="2"/>
</dbReference>
<dbReference type="GO" id="GO:0005829">
    <property type="term" value="C:cytosol"/>
    <property type="evidence" value="ECO:0007669"/>
    <property type="project" value="TreeGrafter"/>
</dbReference>
<keyword evidence="3" id="KW-0963">Cytoplasm</keyword>
<dbReference type="Gene3D" id="4.10.430.10">
    <property type="entry name" value="Histone-like protein H-NS, C-terminal domain"/>
    <property type="match status" value="2"/>
</dbReference>
<organism evidence="6 7">
    <name type="scientific">Paraburkholderia azotifigens</name>
    <dbReference type="NCBI Taxonomy" id="2057004"/>
    <lineage>
        <taxon>Bacteria</taxon>
        <taxon>Pseudomonadati</taxon>
        <taxon>Pseudomonadota</taxon>
        <taxon>Betaproteobacteria</taxon>
        <taxon>Burkholderiales</taxon>
        <taxon>Burkholderiaceae</taxon>
        <taxon>Paraburkholderia</taxon>
    </lineage>
</organism>
<dbReference type="GO" id="GO:0000976">
    <property type="term" value="F:transcription cis-regulatory region binding"/>
    <property type="evidence" value="ECO:0007669"/>
    <property type="project" value="TreeGrafter"/>
</dbReference>
<evidence type="ECO:0000256" key="4">
    <source>
        <dbReference type="ARBA" id="ARBA00023125"/>
    </source>
</evidence>
<evidence type="ECO:0000256" key="2">
    <source>
        <dbReference type="ARBA" id="ARBA00010610"/>
    </source>
</evidence>
<dbReference type="PANTHER" id="PTHR38097">
    <property type="match status" value="1"/>
</dbReference>
<gene>
    <name evidence="6" type="ORF">FRZ40_16750</name>
</gene>